<comment type="caution">
    <text evidence="7">The sequence shown here is derived from an EMBL/GenBank/DDBJ whole genome shotgun (WGS) entry which is preliminary data.</text>
</comment>
<feature type="domain" description="CWH43-like N-terminal" evidence="6">
    <location>
        <begin position="6"/>
        <end position="220"/>
    </location>
</feature>
<dbReference type="GO" id="GO:0005886">
    <property type="term" value="C:plasma membrane"/>
    <property type="evidence" value="ECO:0007669"/>
    <property type="project" value="TreeGrafter"/>
</dbReference>
<dbReference type="HOGENOM" id="CLU_050573_0_0_1"/>
<feature type="transmembrane region" description="Helical" evidence="5">
    <location>
        <begin position="167"/>
        <end position="186"/>
    </location>
</feature>
<dbReference type="PANTHER" id="PTHR21324:SF2">
    <property type="entry name" value="EG:22E5.9 PROTEIN"/>
    <property type="match status" value="1"/>
</dbReference>
<dbReference type="eggNOG" id="ENOG502RZQS">
    <property type="taxonomic scope" value="Eukaryota"/>
</dbReference>
<evidence type="ECO:0000256" key="3">
    <source>
        <dbReference type="ARBA" id="ARBA00022989"/>
    </source>
</evidence>
<proteinExistence type="predicted"/>
<feature type="transmembrane region" description="Helical" evidence="5">
    <location>
        <begin position="59"/>
        <end position="76"/>
    </location>
</feature>
<dbReference type="EMBL" id="CAUH01001460">
    <property type="protein sequence ID" value="CCU75555.1"/>
    <property type="molecule type" value="Genomic_DNA"/>
</dbReference>
<feature type="transmembrane region" description="Helical" evidence="5">
    <location>
        <begin position="198"/>
        <end position="219"/>
    </location>
</feature>
<evidence type="ECO:0000313" key="8">
    <source>
        <dbReference type="Proteomes" id="UP000015441"/>
    </source>
</evidence>
<dbReference type="Pfam" id="PF10277">
    <property type="entry name" value="Frag1"/>
    <property type="match status" value="1"/>
</dbReference>
<reference evidence="7 8" key="1">
    <citation type="journal article" date="2010" name="Science">
        <title>Genome expansion and gene loss in powdery mildew fungi reveal tradeoffs in extreme parasitism.</title>
        <authorList>
            <person name="Spanu P.D."/>
            <person name="Abbott J.C."/>
            <person name="Amselem J."/>
            <person name="Burgis T.A."/>
            <person name="Soanes D.M."/>
            <person name="Stueber K."/>
            <person name="Ver Loren van Themaat E."/>
            <person name="Brown J.K.M."/>
            <person name="Butcher S.A."/>
            <person name="Gurr S.J."/>
            <person name="Lebrun M.-H."/>
            <person name="Ridout C.J."/>
            <person name="Schulze-Lefert P."/>
            <person name="Talbot N.J."/>
            <person name="Ahmadinejad N."/>
            <person name="Ametz C."/>
            <person name="Barton G.R."/>
            <person name="Benjdia M."/>
            <person name="Bidzinski P."/>
            <person name="Bindschedler L.V."/>
            <person name="Both M."/>
            <person name="Brewer M.T."/>
            <person name="Cadle-Davidson L."/>
            <person name="Cadle-Davidson M.M."/>
            <person name="Collemare J."/>
            <person name="Cramer R."/>
            <person name="Frenkel O."/>
            <person name="Godfrey D."/>
            <person name="Harriman J."/>
            <person name="Hoede C."/>
            <person name="King B.C."/>
            <person name="Klages S."/>
            <person name="Kleemann J."/>
            <person name="Knoll D."/>
            <person name="Koti P.S."/>
            <person name="Kreplak J."/>
            <person name="Lopez-Ruiz F.J."/>
            <person name="Lu X."/>
            <person name="Maekawa T."/>
            <person name="Mahanil S."/>
            <person name="Micali C."/>
            <person name="Milgroom M.G."/>
            <person name="Montana G."/>
            <person name="Noir S."/>
            <person name="O'Connell R.J."/>
            <person name="Oberhaensli S."/>
            <person name="Parlange F."/>
            <person name="Pedersen C."/>
            <person name="Quesneville H."/>
            <person name="Reinhardt R."/>
            <person name="Rott M."/>
            <person name="Sacristan S."/>
            <person name="Schmidt S.M."/>
            <person name="Schoen M."/>
            <person name="Skamnioti P."/>
            <person name="Sommer H."/>
            <person name="Stephens A."/>
            <person name="Takahara H."/>
            <person name="Thordal-Christensen H."/>
            <person name="Vigouroux M."/>
            <person name="Wessling R."/>
            <person name="Wicker T."/>
            <person name="Panstruga R."/>
        </authorList>
    </citation>
    <scope>NUCLEOTIDE SEQUENCE [LARGE SCALE GENOMIC DNA]</scope>
    <source>
        <strain evidence="7">DH14</strain>
    </source>
</reference>
<evidence type="ECO:0000256" key="2">
    <source>
        <dbReference type="ARBA" id="ARBA00022692"/>
    </source>
</evidence>
<comment type="subcellular location">
    <subcellularLocation>
        <location evidence="1">Endomembrane system</location>
        <topology evidence="1">Multi-pass membrane protein</topology>
    </subcellularLocation>
</comment>
<gene>
    <name evidence="7" type="ORF">BGHDH14_bgh01775</name>
</gene>
<keyword evidence="4 5" id="KW-0472">Membrane</keyword>
<dbReference type="STRING" id="546991.N1J688"/>
<dbReference type="GO" id="GO:0012505">
    <property type="term" value="C:endomembrane system"/>
    <property type="evidence" value="ECO:0007669"/>
    <property type="project" value="UniProtKB-SubCell"/>
</dbReference>
<dbReference type="Proteomes" id="UP000015441">
    <property type="component" value="Unassembled WGS sequence"/>
</dbReference>
<sequence length="271" mass="30781">MWGISYWIFPVIAGSCWLSMLLGLLLHWISSGRPHYVSMNSSQKIAYISDIGADSLKPLFIAGCAATTVFLNLSFFSERLLRHNGRLIRNTSTFQKILVWLSIIFSCMGSVGLIMLSIYDTISHPEIHDIFLALFISGYIISAFMICCEYQRLSYQNHEYRMLGTSFWLKLAFTVIELFVAIAFAYVSRIKNYNEAAIIEWTLAFIFTLYVYSFFLDLFPAARRGSELPCGRGTPDEVVGIRIGNNPRANALKIRLQHNLARDNQAETGLL</sequence>
<protein>
    <recommendedName>
        <fullName evidence="6">CWH43-like N-terminal domain-containing protein</fullName>
    </recommendedName>
</protein>
<evidence type="ECO:0000256" key="5">
    <source>
        <dbReference type="SAM" id="Phobius"/>
    </source>
</evidence>
<dbReference type="InParanoid" id="N1J688"/>
<evidence type="ECO:0000256" key="1">
    <source>
        <dbReference type="ARBA" id="ARBA00004127"/>
    </source>
</evidence>
<dbReference type="InterPro" id="IPR019402">
    <property type="entry name" value="CWH43_N"/>
</dbReference>
<dbReference type="PANTHER" id="PTHR21324">
    <property type="entry name" value="FASTING-INDUCIBLE INTEGRAL MEMBRANE PROTEIN TM6P1-RELATED"/>
    <property type="match status" value="1"/>
</dbReference>
<keyword evidence="3 5" id="KW-1133">Transmembrane helix</keyword>
<feature type="transmembrane region" description="Helical" evidence="5">
    <location>
        <begin position="7"/>
        <end position="29"/>
    </location>
</feature>
<evidence type="ECO:0000259" key="6">
    <source>
        <dbReference type="Pfam" id="PF10277"/>
    </source>
</evidence>
<dbReference type="AlphaFoldDB" id="N1J688"/>
<organism evidence="7 8">
    <name type="scientific">Blumeria graminis f. sp. hordei (strain DH14)</name>
    <name type="common">Barley powdery mildew</name>
    <name type="synonym">Oidium monilioides f. sp. hordei</name>
    <dbReference type="NCBI Taxonomy" id="546991"/>
    <lineage>
        <taxon>Eukaryota</taxon>
        <taxon>Fungi</taxon>
        <taxon>Dikarya</taxon>
        <taxon>Ascomycota</taxon>
        <taxon>Pezizomycotina</taxon>
        <taxon>Leotiomycetes</taxon>
        <taxon>Erysiphales</taxon>
        <taxon>Erysiphaceae</taxon>
        <taxon>Blumeria</taxon>
        <taxon>Blumeria hordei</taxon>
    </lineage>
</organism>
<evidence type="ECO:0000313" key="7">
    <source>
        <dbReference type="EMBL" id="CCU75555.1"/>
    </source>
</evidence>
<accession>N1J688</accession>
<evidence type="ECO:0000256" key="4">
    <source>
        <dbReference type="ARBA" id="ARBA00023136"/>
    </source>
</evidence>
<dbReference type="InterPro" id="IPR050911">
    <property type="entry name" value="DRAM/TMEM150_Autophagy_Mod"/>
</dbReference>
<name>N1J688_BLUG1</name>
<feature type="transmembrane region" description="Helical" evidence="5">
    <location>
        <begin position="97"/>
        <end position="118"/>
    </location>
</feature>
<dbReference type="OrthoDB" id="10032492at2759"/>
<dbReference type="FunCoup" id="N1J688">
    <property type="interactions" value="35"/>
</dbReference>
<keyword evidence="8" id="KW-1185">Reference proteome</keyword>
<feature type="transmembrane region" description="Helical" evidence="5">
    <location>
        <begin position="130"/>
        <end position="147"/>
    </location>
</feature>
<keyword evidence="2 5" id="KW-0812">Transmembrane</keyword>